<organism evidence="1">
    <name type="scientific">Tuwongella immobilis</name>
    <dbReference type="NCBI Taxonomy" id="692036"/>
    <lineage>
        <taxon>Bacteria</taxon>
        <taxon>Pseudomonadati</taxon>
        <taxon>Planctomycetota</taxon>
        <taxon>Planctomycetia</taxon>
        <taxon>Gemmatales</taxon>
        <taxon>Gemmataceae</taxon>
        <taxon>Tuwongella</taxon>
    </lineage>
</organism>
<protein>
    <submittedName>
        <fullName evidence="1">Uncharacterized protein</fullName>
    </submittedName>
</protein>
<keyword evidence="2" id="KW-1185">Reference proteome</keyword>
<dbReference type="AlphaFoldDB" id="A0A6C2YSI7"/>
<evidence type="ECO:0000313" key="2">
    <source>
        <dbReference type="Proteomes" id="UP000464378"/>
    </source>
</evidence>
<reference evidence="1" key="1">
    <citation type="submission" date="2019-04" db="EMBL/GenBank/DDBJ databases">
        <authorList>
            <consortium name="Science for Life Laboratories"/>
        </authorList>
    </citation>
    <scope>NUCLEOTIDE SEQUENCE</scope>
    <source>
        <strain evidence="1">MBLW1</strain>
    </source>
</reference>
<dbReference type="RefSeq" id="WP_162659231.1">
    <property type="nucleotide sequence ID" value="NZ_LR593887.1"/>
</dbReference>
<dbReference type="EMBL" id="LR586016">
    <property type="protein sequence ID" value="VIP04103.1"/>
    <property type="molecule type" value="Genomic_DNA"/>
</dbReference>
<dbReference type="Proteomes" id="UP000464378">
    <property type="component" value="Chromosome"/>
</dbReference>
<sequence length="100" mass="11346">MSGLLQPGDCVIYRKHKFSDHPGPNATEIAPAESGDNYSYVVVKYYRVLQVLPDGRLVVGTKRGRQRTLSSSDPALRRANWLQRRIWAWRFPTSDSSLPS</sequence>
<proteinExistence type="predicted"/>
<dbReference type="InParanoid" id="A0A6C2YSI7"/>
<dbReference type="EMBL" id="LR593887">
    <property type="protein sequence ID" value="VTS05573.1"/>
    <property type="molecule type" value="Genomic_DNA"/>
</dbReference>
<dbReference type="KEGG" id="tim:GMBLW1_50900"/>
<evidence type="ECO:0000313" key="1">
    <source>
        <dbReference type="EMBL" id="VIP04103.1"/>
    </source>
</evidence>
<accession>A0A6C2YSI7</accession>
<gene>
    <name evidence="1" type="ORF">GMBLW1_50900</name>
</gene>
<name>A0A6C2YSI7_9BACT</name>